<organism evidence="1 2">
    <name type="scientific">Pyropia yezoensis</name>
    <name type="common">Susabi-nori</name>
    <name type="synonym">Porphyra yezoensis</name>
    <dbReference type="NCBI Taxonomy" id="2788"/>
    <lineage>
        <taxon>Eukaryota</taxon>
        <taxon>Rhodophyta</taxon>
        <taxon>Bangiophyceae</taxon>
        <taxon>Bangiales</taxon>
        <taxon>Bangiaceae</taxon>
        <taxon>Pyropia</taxon>
    </lineage>
</organism>
<reference evidence="1" key="1">
    <citation type="submission" date="2019-11" db="EMBL/GenBank/DDBJ databases">
        <title>Nori genome reveals adaptations in red seaweeds to the harsh intertidal environment.</title>
        <authorList>
            <person name="Wang D."/>
            <person name="Mao Y."/>
        </authorList>
    </citation>
    <scope>NUCLEOTIDE SEQUENCE</scope>
    <source>
        <tissue evidence="1">Gametophyte</tissue>
    </source>
</reference>
<keyword evidence="2" id="KW-1185">Reference proteome</keyword>
<evidence type="ECO:0000313" key="1">
    <source>
        <dbReference type="EMBL" id="KAK1862191.1"/>
    </source>
</evidence>
<sequence>MRVAVAVDPTTHAALVRCALRVPAPPATAYAILTSPTPEAIYRSAGPVAARCVDALPGGRLLVRLTQTCVWRAVGLSGSFRSSLVVVEDPGGGAITYRLAPGGAATRGWMRVFEGEWQLVPLLCPAGGGGAHGPAAAASAAAAVADAASAAAALSAAASTVRPPWPPA</sequence>
<dbReference type="Proteomes" id="UP000798662">
    <property type="component" value="Chromosome 1"/>
</dbReference>
<protein>
    <submittedName>
        <fullName evidence="1">Uncharacterized protein</fullName>
    </submittedName>
</protein>
<accession>A0ACC3BXI5</accession>
<dbReference type="EMBL" id="CM020618">
    <property type="protein sequence ID" value="KAK1862191.1"/>
    <property type="molecule type" value="Genomic_DNA"/>
</dbReference>
<proteinExistence type="predicted"/>
<evidence type="ECO:0000313" key="2">
    <source>
        <dbReference type="Proteomes" id="UP000798662"/>
    </source>
</evidence>
<gene>
    <name evidence="1" type="ORF">I4F81_004766</name>
</gene>
<name>A0ACC3BXI5_PYRYE</name>
<comment type="caution">
    <text evidence="1">The sequence shown here is derived from an EMBL/GenBank/DDBJ whole genome shotgun (WGS) entry which is preliminary data.</text>
</comment>